<organism evidence="2 3">
    <name type="scientific">Rhodococcus ruber BKS 20-38</name>
    <dbReference type="NCBI Taxonomy" id="1278076"/>
    <lineage>
        <taxon>Bacteria</taxon>
        <taxon>Bacillati</taxon>
        <taxon>Actinomycetota</taxon>
        <taxon>Actinomycetes</taxon>
        <taxon>Mycobacteriales</taxon>
        <taxon>Nocardiaceae</taxon>
        <taxon>Rhodococcus</taxon>
    </lineage>
</organism>
<dbReference type="Gene3D" id="3.40.630.30">
    <property type="match status" value="1"/>
</dbReference>
<proteinExistence type="predicted"/>
<keyword evidence="3" id="KW-1185">Reference proteome</keyword>
<evidence type="ECO:0000313" key="3">
    <source>
        <dbReference type="Proteomes" id="UP000011731"/>
    </source>
</evidence>
<dbReference type="Proteomes" id="UP000011731">
    <property type="component" value="Unassembled WGS sequence"/>
</dbReference>
<name>M2ZR92_9NOCA</name>
<evidence type="ECO:0000259" key="1">
    <source>
        <dbReference type="PROSITE" id="PS51186"/>
    </source>
</evidence>
<dbReference type="Pfam" id="PF00583">
    <property type="entry name" value="Acetyltransf_1"/>
    <property type="match status" value="1"/>
</dbReference>
<dbReference type="EMBL" id="AOEX01000049">
    <property type="protein sequence ID" value="EME62864.1"/>
    <property type="molecule type" value="Genomic_DNA"/>
</dbReference>
<sequence>MASGLLTEVDADARALGFDALELWVIDDNQRAIAVYERSGWVRTKQSKRDASSSRLERRFVKQLN</sequence>
<dbReference type="InterPro" id="IPR000182">
    <property type="entry name" value="GNAT_dom"/>
</dbReference>
<comment type="caution">
    <text evidence="2">The sequence shown here is derived from an EMBL/GenBank/DDBJ whole genome shotgun (WGS) entry which is preliminary data.</text>
</comment>
<dbReference type="PROSITE" id="PS51186">
    <property type="entry name" value="GNAT"/>
    <property type="match status" value="1"/>
</dbReference>
<feature type="domain" description="N-acetyltransferase" evidence="1">
    <location>
        <begin position="1"/>
        <end position="62"/>
    </location>
</feature>
<reference evidence="2 3" key="1">
    <citation type="journal article" date="2013" name="Genome Announc.">
        <title>Draft Genome Sequence of Rhodococcus ruber Strain BKS 20-38.</title>
        <authorList>
            <person name="Bala M."/>
            <person name="Kumar S."/>
            <person name="Raghava G.P."/>
            <person name="Mayilraj S."/>
        </authorList>
    </citation>
    <scope>NUCLEOTIDE SEQUENCE [LARGE SCALE GENOMIC DNA]</scope>
    <source>
        <strain evidence="2 3">BKS 20-38</strain>
    </source>
</reference>
<dbReference type="SUPFAM" id="SSF55729">
    <property type="entry name" value="Acyl-CoA N-acyltransferases (Nat)"/>
    <property type="match status" value="1"/>
</dbReference>
<dbReference type="GO" id="GO:0016747">
    <property type="term" value="F:acyltransferase activity, transferring groups other than amino-acyl groups"/>
    <property type="evidence" value="ECO:0007669"/>
    <property type="project" value="InterPro"/>
</dbReference>
<gene>
    <name evidence="2" type="ORF">G352_16040</name>
</gene>
<keyword evidence="2" id="KW-0808">Transferase</keyword>
<evidence type="ECO:0000313" key="2">
    <source>
        <dbReference type="EMBL" id="EME62864.1"/>
    </source>
</evidence>
<protein>
    <submittedName>
        <fullName evidence="2">GNAT family acetyltransferase</fullName>
    </submittedName>
</protein>
<accession>M2ZR92</accession>
<dbReference type="PATRIC" id="fig|1278076.4.peg.3317"/>
<dbReference type="InterPro" id="IPR016181">
    <property type="entry name" value="Acyl_CoA_acyltransferase"/>
</dbReference>
<dbReference type="AlphaFoldDB" id="M2ZR92"/>